<protein>
    <recommendedName>
        <fullName evidence="4">DUF4124 domain-containing protein</fullName>
    </recommendedName>
</protein>
<dbReference type="PATRIC" id="fig|1300342.3.peg.3101"/>
<gene>
    <name evidence="2" type="ORF">I596_3174</name>
</gene>
<reference evidence="2 3" key="1">
    <citation type="submission" date="2016-04" db="EMBL/GenBank/DDBJ databases">
        <title>Complete genome sequence of Dokdonella koreensis DS-123T.</title>
        <authorList>
            <person name="Kim J.F."/>
            <person name="Lee H."/>
            <person name="Kwak M.-J."/>
        </authorList>
    </citation>
    <scope>NUCLEOTIDE SEQUENCE [LARGE SCALE GENOMIC DNA]</scope>
    <source>
        <strain evidence="2 3">DS-123</strain>
    </source>
</reference>
<dbReference type="RefSeq" id="WP_067649634.1">
    <property type="nucleotide sequence ID" value="NZ_CP015249.1"/>
</dbReference>
<dbReference type="KEGG" id="dko:I596_3174"/>
<organism evidence="2 3">
    <name type="scientific">Dokdonella koreensis DS-123</name>
    <dbReference type="NCBI Taxonomy" id="1300342"/>
    <lineage>
        <taxon>Bacteria</taxon>
        <taxon>Pseudomonadati</taxon>
        <taxon>Pseudomonadota</taxon>
        <taxon>Gammaproteobacteria</taxon>
        <taxon>Lysobacterales</taxon>
        <taxon>Rhodanobacteraceae</taxon>
        <taxon>Dokdonella</taxon>
    </lineage>
</organism>
<keyword evidence="3" id="KW-1185">Reference proteome</keyword>
<evidence type="ECO:0000256" key="1">
    <source>
        <dbReference type="SAM" id="SignalP"/>
    </source>
</evidence>
<sequence>MKRHLPLVLAGAALLAACRDPAPASAPVPTVAAPAPAVPAAVASTPLPVEASDAHGSTPPIGPPLAVAGEVHDGTPRGDSARCLAGTGAKVARQERAIHRWVDAAGIVHYADRAPSGVARDHRLIATAGGPPVSVEANGYDVNLPADLHARAVADALAIDRILRTLFGADGDDRLALRIVFVQSPEAYARFIGEPDLARSAGAYSARERTVYVRAQASEAIGFAVLRHEIVHALVHERIGNLPTPLNEGLAGYFERLEVAGQGGRVDIGPLRARLAAAVPADPAADLADLLAVEGPAFYREHSEQRYARAFALVALLMQDVQGRALLGKVLAQQREAPCEPVAAEHILDAGYPGGLQGLAAALARWMAAPDAAVHAW</sequence>
<feature type="chain" id="PRO_5007813800" description="DUF4124 domain-containing protein" evidence="1">
    <location>
        <begin position="27"/>
        <end position="377"/>
    </location>
</feature>
<dbReference type="OrthoDB" id="7068596at2"/>
<dbReference type="AlphaFoldDB" id="A0A160DXC0"/>
<dbReference type="EMBL" id="CP015249">
    <property type="protein sequence ID" value="ANB19164.1"/>
    <property type="molecule type" value="Genomic_DNA"/>
</dbReference>
<evidence type="ECO:0008006" key="4">
    <source>
        <dbReference type="Google" id="ProtNLM"/>
    </source>
</evidence>
<dbReference type="Proteomes" id="UP000076830">
    <property type="component" value="Chromosome"/>
</dbReference>
<evidence type="ECO:0000313" key="3">
    <source>
        <dbReference type="Proteomes" id="UP000076830"/>
    </source>
</evidence>
<proteinExistence type="predicted"/>
<name>A0A160DXC0_9GAMM</name>
<dbReference type="STRING" id="1300342.I596_3174"/>
<evidence type="ECO:0000313" key="2">
    <source>
        <dbReference type="EMBL" id="ANB19164.1"/>
    </source>
</evidence>
<dbReference type="PROSITE" id="PS51257">
    <property type="entry name" value="PROKAR_LIPOPROTEIN"/>
    <property type="match status" value="1"/>
</dbReference>
<feature type="signal peptide" evidence="1">
    <location>
        <begin position="1"/>
        <end position="26"/>
    </location>
</feature>
<accession>A0A160DXC0</accession>
<keyword evidence="1" id="KW-0732">Signal</keyword>